<dbReference type="PANTHER" id="PTHR32243">
    <property type="entry name" value="MALTOSE TRANSPORT SYSTEM PERMEASE-RELATED"/>
    <property type="match status" value="1"/>
</dbReference>
<dbReference type="SUPFAM" id="SSF161098">
    <property type="entry name" value="MetI-like"/>
    <property type="match status" value="1"/>
</dbReference>
<comment type="caution">
    <text evidence="9">The sequence shown here is derived from an EMBL/GenBank/DDBJ whole genome shotgun (WGS) entry which is preliminary data.</text>
</comment>
<feature type="transmembrane region" description="Helical" evidence="7">
    <location>
        <begin position="105"/>
        <end position="129"/>
    </location>
</feature>
<keyword evidence="5 7" id="KW-1133">Transmembrane helix</keyword>
<dbReference type="InterPro" id="IPR000515">
    <property type="entry name" value="MetI-like"/>
</dbReference>
<sequence length="272" mass="29276">MPGKRSWVARIVLFVFLVWSLFPIYWLLTTSFKAPTEVSKIPPRWLPQLDLSAYTTALASPDLQASLLNSFVVALGATTIAVACGVLAGYALGQLATTDTARYEFWVLTSRMAPPIAVALPFFLMFRVAGLQDTLVGVTLAHVVLVVGVVSWILIETFRGLPPALLESALLDGCSYASAFRRVLLPLSMPGIVGAGSIAFLLSWNEFFLSLILTDVDARTSPLALYQYVGFQSLDLGQLAAASCAVLVPTALVVGFFQRQLVTGLTMGAVKE</sequence>
<evidence type="ECO:0000313" key="10">
    <source>
        <dbReference type="Proteomes" id="UP000653076"/>
    </source>
</evidence>
<keyword evidence="3" id="KW-1003">Cell membrane</keyword>
<name>A0ABQ4JI73_9ACTN</name>
<evidence type="ECO:0000256" key="3">
    <source>
        <dbReference type="ARBA" id="ARBA00022475"/>
    </source>
</evidence>
<feature type="domain" description="ABC transmembrane type-1" evidence="8">
    <location>
        <begin position="67"/>
        <end position="257"/>
    </location>
</feature>
<evidence type="ECO:0000256" key="1">
    <source>
        <dbReference type="ARBA" id="ARBA00004651"/>
    </source>
</evidence>
<dbReference type="PROSITE" id="PS50928">
    <property type="entry name" value="ABC_TM1"/>
    <property type="match status" value="1"/>
</dbReference>
<evidence type="ECO:0000256" key="2">
    <source>
        <dbReference type="ARBA" id="ARBA00022448"/>
    </source>
</evidence>
<dbReference type="InterPro" id="IPR035906">
    <property type="entry name" value="MetI-like_sf"/>
</dbReference>
<gene>
    <name evidence="9" type="ORF">Vqi01_54720</name>
</gene>
<evidence type="ECO:0000313" key="9">
    <source>
        <dbReference type="EMBL" id="GIJ30310.1"/>
    </source>
</evidence>
<comment type="subcellular location">
    <subcellularLocation>
        <location evidence="1 7">Cell membrane</location>
        <topology evidence="1 7">Multi-pass membrane protein</topology>
    </subcellularLocation>
</comment>
<dbReference type="EMBL" id="BOPC01000105">
    <property type="protein sequence ID" value="GIJ30310.1"/>
    <property type="molecule type" value="Genomic_DNA"/>
</dbReference>
<accession>A0ABQ4JI73</accession>
<reference evidence="9 10" key="1">
    <citation type="submission" date="2021-01" db="EMBL/GenBank/DDBJ databases">
        <title>Whole genome shotgun sequence of Verrucosispora qiuiae NBRC 106684.</title>
        <authorList>
            <person name="Komaki H."/>
            <person name="Tamura T."/>
        </authorList>
    </citation>
    <scope>NUCLEOTIDE SEQUENCE [LARGE SCALE GENOMIC DNA]</scope>
    <source>
        <strain evidence="9 10">NBRC 106684</strain>
    </source>
</reference>
<evidence type="ECO:0000256" key="5">
    <source>
        <dbReference type="ARBA" id="ARBA00022989"/>
    </source>
</evidence>
<organism evidence="9 10">
    <name type="scientific">Micromonospora qiuiae</name>
    <dbReference type="NCBI Taxonomy" id="502268"/>
    <lineage>
        <taxon>Bacteria</taxon>
        <taxon>Bacillati</taxon>
        <taxon>Actinomycetota</taxon>
        <taxon>Actinomycetes</taxon>
        <taxon>Micromonosporales</taxon>
        <taxon>Micromonosporaceae</taxon>
        <taxon>Micromonospora</taxon>
    </lineage>
</organism>
<feature type="transmembrane region" description="Helical" evidence="7">
    <location>
        <begin position="7"/>
        <end position="28"/>
    </location>
</feature>
<dbReference type="InterPro" id="IPR050901">
    <property type="entry name" value="BP-dep_ABC_trans_perm"/>
</dbReference>
<proteinExistence type="inferred from homology"/>
<dbReference type="PANTHER" id="PTHR32243:SF18">
    <property type="entry name" value="INNER MEMBRANE ABC TRANSPORTER PERMEASE PROTEIN YCJP"/>
    <property type="match status" value="1"/>
</dbReference>
<keyword evidence="10" id="KW-1185">Reference proteome</keyword>
<comment type="similarity">
    <text evidence="7">Belongs to the binding-protein-dependent transport system permease family.</text>
</comment>
<protein>
    <submittedName>
        <fullName evidence="9">Binding-protein-dependent transport systems inner membrane component</fullName>
    </submittedName>
</protein>
<feature type="transmembrane region" description="Helical" evidence="7">
    <location>
        <begin position="135"/>
        <end position="155"/>
    </location>
</feature>
<evidence type="ECO:0000256" key="6">
    <source>
        <dbReference type="ARBA" id="ARBA00023136"/>
    </source>
</evidence>
<keyword evidence="4 7" id="KW-0812">Transmembrane</keyword>
<feature type="transmembrane region" description="Helical" evidence="7">
    <location>
        <begin position="183"/>
        <end position="204"/>
    </location>
</feature>
<evidence type="ECO:0000259" key="8">
    <source>
        <dbReference type="PROSITE" id="PS50928"/>
    </source>
</evidence>
<keyword evidence="2 7" id="KW-0813">Transport</keyword>
<dbReference type="Proteomes" id="UP000653076">
    <property type="component" value="Unassembled WGS sequence"/>
</dbReference>
<evidence type="ECO:0000256" key="4">
    <source>
        <dbReference type="ARBA" id="ARBA00022692"/>
    </source>
</evidence>
<feature type="transmembrane region" description="Helical" evidence="7">
    <location>
        <begin position="71"/>
        <end position="93"/>
    </location>
</feature>
<dbReference type="Gene3D" id="1.10.3720.10">
    <property type="entry name" value="MetI-like"/>
    <property type="match status" value="1"/>
</dbReference>
<feature type="transmembrane region" description="Helical" evidence="7">
    <location>
        <begin position="236"/>
        <end position="257"/>
    </location>
</feature>
<keyword evidence="6 7" id="KW-0472">Membrane</keyword>
<evidence type="ECO:0000256" key="7">
    <source>
        <dbReference type="RuleBase" id="RU363032"/>
    </source>
</evidence>
<dbReference type="Pfam" id="PF00528">
    <property type="entry name" value="BPD_transp_1"/>
    <property type="match status" value="1"/>
</dbReference>
<dbReference type="CDD" id="cd06261">
    <property type="entry name" value="TM_PBP2"/>
    <property type="match status" value="1"/>
</dbReference>
<dbReference type="RefSeq" id="WP_204038015.1">
    <property type="nucleotide sequence ID" value="NZ_BOPC01000105.1"/>
</dbReference>